<evidence type="ECO:0000313" key="2">
    <source>
        <dbReference type="EMBL" id="KAL0909222.1"/>
    </source>
</evidence>
<comment type="caution">
    <text evidence="2">The sequence shown here is derived from an EMBL/GenBank/DDBJ whole genome shotgun (WGS) entry which is preliminary data.</text>
</comment>
<reference evidence="2 3" key="1">
    <citation type="journal article" date="2024" name="Plant Biotechnol. J.">
        <title>Dendrobium thyrsiflorum genome and its molecular insights into genes involved in important horticultural traits.</title>
        <authorList>
            <person name="Chen B."/>
            <person name="Wang J.Y."/>
            <person name="Zheng P.J."/>
            <person name="Li K.L."/>
            <person name="Liang Y.M."/>
            <person name="Chen X.F."/>
            <person name="Zhang C."/>
            <person name="Zhao X."/>
            <person name="He X."/>
            <person name="Zhang G.Q."/>
            <person name="Liu Z.J."/>
            <person name="Xu Q."/>
        </authorList>
    </citation>
    <scope>NUCLEOTIDE SEQUENCE [LARGE SCALE GENOMIC DNA]</scope>
    <source>
        <strain evidence="2">GZMU011</strain>
    </source>
</reference>
<sequence length="159" mass="18070">MCFFIFLCMEMFRLQRLEELPPTSLARLLFGMLLNGRILGEMLMFGISLSGMRTCFEDATSLTAFLPAPIYFQCVLQKKKIKKKKKTGYRDIPVHGSASQMYPDIKVSPLRRERRVSLRFARLHSQRRPAASCLDPTTSRPHPTTAGGPSPRACKAFQN</sequence>
<protein>
    <submittedName>
        <fullName evidence="2">Uncharacterized protein</fullName>
    </submittedName>
</protein>
<proteinExistence type="predicted"/>
<dbReference type="EMBL" id="JANQDX010000016">
    <property type="protein sequence ID" value="KAL0909222.1"/>
    <property type="molecule type" value="Genomic_DNA"/>
</dbReference>
<accession>A0ABD0UG03</accession>
<name>A0ABD0UG03_DENTH</name>
<evidence type="ECO:0000313" key="3">
    <source>
        <dbReference type="Proteomes" id="UP001552299"/>
    </source>
</evidence>
<organism evidence="2 3">
    <name type="scientific">Dendrobium thyrsiflorum</name>
    <name type="common">Pinecone-like raceme dendrobium</name>
    <name type="synonym">Orchid</name>
    <dbReference type="NCBI Taxonomy" id="117978"/>
    <lineage>
        <taxon>Eukaryota</taxon>
        <taxon>Viridiplantae</taxon>
        <taxon>Streptophyta</taxon>
        <taxon>Embryophyta</taxon>
        <taxon>Tracheophyta</taxon>
        <taxon>Spermatophyta</taxon>
        <taxon>Magnoliopsida</taxon>
        <taxon>Liliopsida</taxon>
        <taxon>Asparagales</taxon>
        <taxon>Orchidaceae</taxon>
        <taxon>Epidendroideae</taxon>
        <taxon>Malaxideae</taxon>
        <taxon>Dendrobiinae</taxon>
        <taxon>Dendrobium</taxon>
    </lineage>
</organism>
<gene>
    <name evidence="2" type="ORF">M5K25_020069</name>
</gene>
<feature type="region of interest" description="Disordered" evidence="1">
    <location>
        <begin position="129"/>
        <end position="159"/>
    </location>
</feature>
<keyword evidence="3" id="KW-1185">Reference proteome</keyword>
<evidence type="ECO:0000256" key="1">
    <source>
        <dbReference type="SAM" id="MobiDB-lite"/>
    </source>
</evidence>
<dbReference type="AlphaFoldDB" id="A0ABD0UG03"/>
<dbReference type="Proteomes" id="UP001552299">
    <property type="component" value="Unassembled WGS sequence"/>
</dbReference>